<accession>A0AA48KXS5</accession>
<dbReference type="AlphaFoldDB" id="A0AA48KXS5"/>
<evidence type="ECO:0000313" key="2">
    <source>
        <dbReference type="Proteomes" id="UP001233271"/>
    </source>
</evidence>
<gene>
    <name evidence="1" type="ORF">CcaverHIS019_0113120</name>
</gene>
<keyword evidence="2" id="KW-1185">Reference proteome</keyword>
<sequence>MHLRLHGPPSPESLEDISRSLNSTRVLDFVGPITDKPAALIFALLEQRVTVRLRANPAGQRMLTPGQHLSADEALFAYFQVMRRTARHVMFTPLWDLLAPQRRYPDFGHPMLDKLILDKCVINITFDPNSLCGPPDIVDTEYPTGTQALVVIFRALPTPPRDTLNASLAMASGSSVMAPSPMSDESVVTLEDLRANIDAVLEGFGFYLDDIPHTLVNIGDLNPEWIGANPAAPQHTCEDVIRHKIRADVRARRPDLPLSELEALLDRNLRFRTLEEYEREIGTREFRIETVEHV</sequence>
<dbReference type="GeneID" id="85492465"/>
<dbReference type="KEGG" id="ccac:CcaHIS019_0113120"/>
<dbReference type="EMBL" id="AP028212">
    <property type="protein sequence ID" value="BEI88594.1"/>
    <property type="molecule type" value="Genomic_DNA"/>
</dbReference>
<evidence type="ECO:0000313" key="1">
    <source>
        <dbReference type="EMBL" id="BEI88594.1"/>
    </source>
</evidence>
<dbReference type="RefSeq" id="XP_060453860.1">
    <property type="nucleotide sequence ID" value="XM_060596915.1"/>
</dbReference>
<reference evidence="1" key="1">
    <citation type="journal article" date="2023" name="BMC Genomics">
        <title>Chromosome-level genome assemblies of Cutaneotrichosporon spp. (Trichosporonales, Basidiomycota) reveal imbalanced evolution between nucleotide sequences and chromosome synteny.</title>
        <authorList>
            <person name="Kobayashi Y."/>
            <person name="Kayamori A."/>
            <person name="Aoki K."/>
            <person name="Shiwa Y."/>
            <person name="Matsutani M."/>
            <person name="Fujita N."/>
            <person name="Sugita T."/>
            <person name="Iwasaki W."/>
            <person name="Tanaka N."/>
            <person name="Takashima M."/>
        </authorList>
    </citation>
    <scope>NUCLEOTIDE SEQUENCE</scope>
    <source>
        <strain evidence="1">HIS019</strain>
    </source>
</reference>
<organism evidence="1 2">
    <name type="scientific">Cutaneotrichosporon cavernicola</name>
    <dbReference type="NCBI Taxonomy" id="279322"/>
    <lineage>
        <taxon>Eukaryota</taxon>
        <taxon>Fungi</taxon>
        <taxon>Dikarya</taxon>
        <taxon>Basidiomycota</taxon>
        <taxon>Agaricomycotina</taxon>
        <taxon>Tremellomycetes</taxon>
        <taxon>Trichosporonales</taxon>
        <taxon>Trichosporonaceae</taxon>
        <taxon>Cutaneotrichosporon</taxon>
    </lineage>
</organism>
<name>A0AA48KXS5_9TREE</name>
<dbReference type="Proteomes" id="UP001233271">
    <property type="component" value="Chromosome 1"/>
</dbReference>
<proteinExistence type="predicted"/>
<protein>
    <submittedName>
        <fullName evidence="1">Uncharacterized protein</fullName>
    </submittedName>
</protein>